<dbReference type="Pfam" id="PF07929">
    <property type="entry name" value="PRiA4_ORF3"/>
    <property type="match status" value="1"/>
</dbReference>
<dbReference type="AlphaFoldDB" id="A0A1D8IPF9"/>
<feature type="domain" description="Plasmid pRiA4b Orf3-like" evidence="1">
    <location>
        <begin position="13"/>
        <end position="183"/>
    </location>
</feature>
<evidence type="ECO:0000259" key="1">
    <source>
        <dbReference type="Pfam" id="PF07929"/>
    </source>
</evidence>
<dbReference type="SUPFAM" id="SSF159941">
    <property type="entry name" value="MM3350-like"/>
    <property type="match status" value="1"/>
</dbReference>
<evidence type="ECO:0000313" key="3">
    <source>
        <dbReference type="Proteomes" id="UP000095401"/>
    </source>
</evidence>
<gene>
    <name evidence="2" type="ORF">BI364_10275</name>
</gene>
<accession>A0A1D8IPF9</accession>
<proteinExistence type="predicted"/>
<sequence>MSKIQRLGPTAQLQLRIELEHSQPLIWRTVVVPSNITLVKLHSVIQAAMGWWGGHLHEFVIDHCHYGQVFDEAPFLGMEPELVDERRKKLINLLGRKRQFEYLYDFGDNWWHKLRVEGVLPLTTTPRPQILCLAGEMACPPEDVGGLVGYFEFLAAATNPLHEEHEAMIEWCGGHFDPTDFDITLTNQRLQHIKC</sequence>
<keyword evidence="3" id="KW-1185">Reference proteome</keyword>
<dbReference type="PANTHER" id="PTHR41878">
    <property type="entry name" value="LEXA REPRESSOR-RELATED"/>
    <property type="match status" value="1"/>
</dbReference>
<dbReference type="InterPro" id="IPR012912">
    <property type="entry name" value="Plasmid_pRiA4b_Orf3-like"/>
</dbReference>
<dbReference type="RefSeq" id="WP_070078657.1">
    <property type="nucleotide sequence ID" value="NZ_CP017415.1"/>
</dbReference>
<dbReference type="PANTHER" id="PTHR41878:SF1">
    <property type="entry name" value="TNPR PROTEIN"/>
    <property type="match status" value="1"/>
</dbReference>
<organism evidence="2 3">
    <name type="scientific">Acidihalobacter yilgarnensis</name>
    <dbReference type="NCBI Taxonomy" id="2819280"/>
    <lineage>
        <taxon>Bacteria</taxon>
        <taxon>Pseudomonadati</taxon>
        <taxon>Pseudomonadota</taxon>
        <taxon>Gammaproteobacteria</taxon>
        <taxon>Chromatiales</taxon>
        <taxon>Ectothiorhodospiraceae</taxon>
        <taxon>Acidihalobacter</taxon>
    </lineage>
</organism>
<dbReference type="KEGG" id="aprs:BI364_10275"/>
<dbReference type="InterPro" id="IPR024047">
    <property type="entry name" value="MM3350-like_sf"/>
</dbReference>
<evidence type="ECO:0000313" key="2">
    <source>
        <dbReference type="EMBL" id="AOU98295.1"/>
    </source>
</evidence>
<reference evidence="3" key="1">
    <citation type="submission" date="2016-09" db="EMBL/GenBank/DDBJ databases">
        <title>Acidihalobacter prosperus F5.</title>
        <authorList>
            <person name="Khaleque H.N."/>
            <person name="Ramsay J.P."/>
            <person name="Kaksonen A.H."/>
            <person name="Boxall N.J."/>
            <person name="Watkin E.L.J."/>
        </authorList>
    </citation>
    <scope>NUCLEOTIDE SEQUENCE [LARGE SCALE GENOMIC DNA]</scope>
    <source>
        <strain evidence="3">F5</strain>
    </source>
</reference>
<dbReference type="Proteomes" id="UP000095401">
    <property type="component" value="Chromosome"/>
</dbReference>
<protein>
    <recommendedName>
        <fullName evidence="1">Plasmid pRiA4b Orf3-like domain-containing protein</fullName>
    </recommendedName>
</protein>
<dbReference type="Gene3D" id="3.10.290.30">
    <property type="entry name" value="MM3350-like"/>
    <property type="match status" value="1"/>
</dbReference>
<dbReference type="EMBL" id="CP017415">
    <property type="protein sequence ID" value="AOU98295.1"/>
    <property type="molecule type" value="Genomic_DNA"/>
</dbReference>
<name>A0A1D8IPF9_9GAMM</name>